<evidence type="ECO:0000256" key="1">
    <source>
        <dbReference type="SAM" id="MobiDB-lite"/>
    </source>
</evidence>
<dbReference type="InParanoid" id="A0A2K3DX32"/>
<keyword evidence="2" id="KW-0732">Signal</keyword>
<evidence type="ECO:0000256" key="2">
    <source>
        <dbReference type="SAM" id="SignalP"/>
    </source>
</evidence>
<evidence type="ECO:0000313" key="5">
    <source>
        <dbReference type="Proteomes" id="UP000006906"/>
    </source>
</evidence>
<feature type="domain" description="Peptidase M11 gametolysin" evidence="3">
    <location>
        <begin position="453"/>
        <end position="577"/>
    </location>
</feature>
<dbReference type="PaxDb" id="3055-EDP05998"/>
<dbReference type="Pfam" id="PF05548">
    <property type="entry name" value="Peptidase_M11"/>
    <property type="match status" value="1"/>
</dbReference>
<dbReference type="GeneID" id="5728938"/>
<feature type="region of interest" description="Disordered" evidence="1">
    <location>
        <begin position="434"/>
        <end position="461"/>
    </location>
</feature>
<evidence type="ECO:0000313" key="4">
    <source>
        <dbReference type="EMBL" id="PNW85081.1"/>
    </source>
</evidence>
<feature type="chain" id="PRO_5014423817" description="Peptidase M11 gametolysin domain-containing protein" evidence="2">
    <location>
        <begin position="21"/>
        <end position="653"/>
    </location>
</feature>
<proteinExistence type="predicted"/>
<protein>
    <recommendedName>
        <fullName evidence="3">Peptidase M11 gametolysin domain-containing protein</fullName>
    </recommendedName>
</protein>
<dbReference type="KEGG" id="cre:CHLRE_03g170850v5"/>
<dbReference type="EMBL" id="CM008964">
    <property type="protein sequence ID" value="PNW85081.1"/>
    <property type="molecule type" value="Genomic_DNA"/>
</dbReference>
<keyword evidence="5" id="KW-1185">Reference proteome</keyword>
<accession>A0A2K3DX32</accession>
<feature type="signal peptide" evidence="2">
    <location>
        <begin position="1"/>
        <end position="20"/>
    </location>
</feature>
<sequence length="653" mass="69086">MRSFTVLLTVLSALLAGTHAVPHKRGLPPPLLRTRLPPPSAARQRSPPPLPASQRPPRPLRSPSPPPRPSPPPVSRWKQLSITVQAQVSLSAYDERLSAGLFRRGSVGTILRLVPTMLSSDPTNDITVGSASLRVQLPEEVGRGQTALLTGDIVEATLVITVPEALAQKLSSLLLINATSHASEAVDIHDLLTALTKANEGKPQPLLPPLIESNQTVPQIPLVTRIARVMAATAKGGCKCLIPLPGKGPLNVSSLTFLFNTPACGHDAGFNSSADGPALMRAVANYMGVCSYSHVGAFPDRNLVLGPIDVANCSDAQPTMGQYDLTHGIDLDAKLYGMWDLAKEWMRKNHPDLYAERLRFDRKTLMIAPGDGVFSLSNMGCPGNPNVDGVVSDCLNWVSPSEPSSPVADAAALIRSHLINSGYISPGASRLVCDDGPGDGSSSSSNCRTQLLGDPSDPMGAAEPVNAAGGVVCPAAPQSYTSGWARPLRQLQADDVQLGLGFTEYEVPSMHTAEANFLRVSIDQAGVGSAAGNRLWPERAVFLSYRVASQTPGGYDSGLPANLSGRVWVHEYNQTANGLPVDPNAPPVLLASLEVEGAALVLPNAFGAGDSLHIRFVRRSDTAAAVGLCRTTVRVEGSPDNLETCFNGYDDDW</sequence>
<dbReference type="OrthoDB" id="529266at2759"/>
<dbReference type="Gramene" id="PNW85081">
    <property type="protein sequence ID" value="PNW85081"/>
    <property type="gene ID" value="CHLRE_03g170850v5"/>
</dbReference>
<dbReference type="RefSeq" id="XP_042926002.1">
    <property type="nucleotide sequence ID" value="XM_043060873.1"/>
</dbReference>
<organism evidence="4 5">
    <name type="scientific">Chlamydomonas reinhardtii</name>
    <name type="common">Chlamydomonas smithii</name>
    <dbReference type="NCBI Taxonomy" id="3055"/>
    <lineage>
        <taxon>Eukaryota</taxon>
        <taxon>Viridiplantae</taxon>
        <taxon>Chlorophyta</taxon>
        <taxon>core chlorophytes</taxon>
        <taxon>Chlorophyceae</taxon>
        <taxon>CS clade</taxon>
        <taxon>Chlamydomonadales</taxon>
        <taxon>Chlamydomonadaceae</taxon>
        <taxon>Chlamydomonas</taxon>
    </lineage>
</organism>
<feature type="region of interest" description="Disordered" evidence="1">
    <location>
        <begin position="22"/>
        <end position="76"/>
    </location>
</feature>
<dbReference type="InterPro" id="IPR008752">
    <property type="entry name" value="Peptidase_M11"/>
</dbReference>
<name>A0A2K3DX32_CHLRE</name>
<gene>
    <name evidence="4" type="ORF">CHLRE_03g170850v5</name>
</gene>
<dbReference type="AlphaFoldDB" id="A0A2K3DX32"/>
<reference evidence="4 5" key="1">
    <citation type="journal article" date="2007" name="Science">
        <title>The Chlamydomonas genome reveals the evolution of key animal and plant functions.</title>
        <authorList>
            <person name="Merchant S.S."/>
            <person name="Prochnik S.E."/>
            <person name="Vallon O."/>
            <person name="Harris E.H."/>
            <person name="Karpowicz S.J."/>
            <person name="Witman G.B."/>
            <person name="Terry A."/>
            <person name="Salamov A."/>
            <person name="Fritz-Laylin L.K."/>
            <person name="Marechal-Drouard L."/>
            <person name="Marshall W.F."/>
            <person name="Qu L.H."/>
            <person name="Nelson D.R."/>
            <person name="Sanderfoot A.A."/>
            <person name="Spalding M.H."/>
            <person name="Kapitonov V.V."/>
            <person name="Ren Q."/>
            <person name="Ferris P."/>
            <person name="Lindquist E."/>
            <person name="Shapiro H."/>
            <person name="Lucas S.M."/>
            <person name="Grimwood J."/>
            <person name="Schmutz J."/>
            <person name="Cardol P."/>
            <person name="Cerutti H."/>
            <person name="Chanfreau G."/>
            <person name="Chen C.L."/>
            <person name="Cognat V."/>
            <person name="Croft M.T."/>
            <person name="Dent R."/>
            <person name="Dutcher S."/>
            <person name="Fernandez E."/>
            <person name="Fukuzawa H."/>
            <person name="Gonzalez-Ballester D."/>
            <person name="Gonzalez-Halphen D."/>
            <person name="Hallmann A."/>
            <person name="Hanikenne M."/>
            <person name="Hippler M."/>
            <person name="Inwood W."/>
            <person name="Jabbari K."/>
            <person name="Kalanon M."/>
            <person name="Kuras R."/>
            <person name="Lefebvre P.A."/>
            <person name="Lemaire S.D."/>
            <person name="Lobanov A.V."/>
            <person name="Lohr M."/>
            <person name="Manuell A."/>
            <person name="Meier I."/>
            <person name="Mets L."/>
            <person name="Mittag M."/>
            <person name="Mittelmeier T."/>
            <person name="Moroney J.V."/>
            <person name="Moseley J."/>
            <person name="Napoli C."/>
            <person name="Nedelcu A.M."/>
            <person name="Niyogi K."/>
            <person name="Novoselov S.V."/>
            <person name="Paulsen I.T."/>
            <person name="Pazour G."/>
            <person name="Purton S."/>
            <person name="Ral J.P."/>
            <person name="Riano-Pachon D.M."/>
            <person name="Riekhof W."/>
            <person name="Rymarquis L."/>
            <person name="Schroda M."/>
            <person name="Stern D."/>
            <person name="Umen J."/>
            <person name="Willows R."/>
            <person name="Wilson N."/>
            <person name="Zimmer S.L."/>
            <person name="Allmer J."/>
            <person name="Balk J."/>
            <person name="Bisova K."/>
            <person name="Chen C.J."/>
            <person name="Elias M."/>
            <person name="Gendler K."/>
            <person name="Hauser C."/>
            <person name="Lamb M.R."/>
            <person name="Ledford H."/>
            <person name="Long J.C."/>
            <person name="Minagawa J."/>
            <person name="Page M.D."/>
            <person name="Pan J."/>
            <person name="Pootakham W."/>
            <person name="Roje S."/>
            <person name="Rose A."/>
            <person name="Stahlberg E."/>
            <person name="Terauchi A.M."/>
            <person name="Yang P."/>
            <person name="Ball S."/>
            <person name="Bowler C."/>
            <person name="Dieckmann C.L."/>
            <person name="Gladyshev V.N."/>
            <person name="Green P."/>
            <person name="Jorgensen R."/>
            <person name="Mayfield S."/>
            <person name="Mueller-Roeber B."/>
            <person name="Rajamani S."/>
            <person name="Sayre R.T."/>
            <person name="Brokstein P."/>
            <person name="Dubchak I."/>
            <person name="Goodstein D."/>
            <person name="Hornick L."/>
            <person name="Huang Y.W."/>
            <person name="Jhaveri J."/>
            <person name="Luo Y."/>
            <person name="Martinez D."/>
            <person name="Ngau W.C."/>
            <person name="Otillar B."/>
            <person name="Poliakov A."/>
            <person name="Porter A."/>
            <person name="Szajkowski L."/>
            <person name="Werner G."/>
            <person name="Zhou K."/>
            <person name="Grigoriev I.V."/>
            <person name="Rokhsar D.S."/>
            <person name="Grossman A.R."/>
        </authorList>
    </citation>
    <scope>NUCLEOTIDE SEQUENCE [LARGE SCALE GENOMIC DNA]</scope>
    <source>
        <strain evidence="5">CC-503</strain>
    </source>
</reference>
<feature type="compositionally biased region" description="Pro residues" evidence="1">
    <location>
        <begin position="27"/>
        <end position="74"/>
    </location>
</feature>
<evidence type="ECO:0000259" key="3">
    <source>
        <dbReference type="Pfam" id="PF05548"/>
    </source>
</evidence>
<dbReference type="Proteomes" id="UP000006906">
    <property type="component" value="Chromosome 3"/>
</dbReference>